<sequence length="146" mass="17211">MELTEMEKNYLLDTNILFAIYTENDRLNARAREIIGEISKNKNIKLLLHPLVLVEILSLLKYQSGIEGEKIVRKELFDPKKYLILEETIGLDTRTIKTFEKEPEIGIIDTILIQYCLDKKIELVTLDREMENVWKKLQKTNYTSHK</sequence>
<evidence type="ECO:0000313" key="2">
    <source>
        <dbReference type="EMBL" id="PIV06904.1"/>
    </source>
</evidence>
<organism evidence="2 3">
    <name type="scientific">Candidatus Shapirobacteria bacterium CG03_land_8_20_14_0_80_35_14</name>
    <dbReference type="NCBI Taxonomy" id="1974878"/>
    <lineage>
        <taxon>Bacteria</taxon>
        <taxon>Candidatus Shapironibacteriota</taxon>
    </lineage>
</organism>
<comment type="caution">
    <text evidence="2">The sequence shown here is derived from an EMBL/GenBank/DDBJ whole genome shotgun (WGS) entry which is preliminary data.</text>
</comment>
<dbReference type="AlphaFoldDB" id="A0A2M7BN49"/>
<dbReference type="Pfam" id="PF01850">
    <property type="entry name" value="PIN"/>
    <property type="match status" value="1"/>
</dbReference>
<dbReference type="Proteomes" id="UP000229191">
    <property type="component" value="Unassembled WGS sequence"/>
</dbReference>
<evidence type="ECO:0000259" key="1">
    <source>
        <dbReference type="Pfam" id="PF01850"/>
    </source>
</evidence>
<name>A0A2M7BN49_9BACT</name>
<evidence type="ECO:0000313" key="3">
    <source>
        <dbReference type="Proteomes" id="UP000229191"/>
    </source>
</evidence>
<dbReference type="InterPro" id="IPR002716">
    <property type="entry name" value="PIN_dom"/>
</dbReference>
<protein>
    <recommendedName>
        <fullName evidence="1">PIN domain-containing protein</fullName>
    </recommendedName>
</protein>
<dbReference type="CDD" id="cd09854">
    <property type="entry name" value="PIN_VapC-like"/>
    <property type="match status" value="1"/>
</dbReference>
<gene>
    <name evidence="2" type="ORF">COS53_03465</name>
</gene>
<reference evidence="3" key="1">
    <citation type="submission" date="2017-09" db="EMBL/GenBank/DDBJ databases">
        <title>Depth-based differentiation of microbial function through sediment-hosted aquifers and enrichment of novel symbionts in the deep terrestrial subsurface.</title>
        <authorList>
            <person name="Probst A.J."/>
            <person name="Ladd B."/>
            <person name="Jarett J.K."/>
            <person name="Geller-Mcgrath D.E."/>
            <person name="Sieber C.M.K."/>
            <person name="Emerson J.B."/>
            <person name="Anantharaman K."/>
            <person name="Thomas B.C."/>
            <person name="Malmstrom R."/>
            <person name="Stieglmeier M."/>
            <person name="Klingl A."/>
            <person name="Woyke T."/>
            <person name="Ryan C.M."/>
            <person name="Banfield J.F."/>
        </authorList>
    </citation>
    <scope>NUCLEOTIDE SEQUENCE [LARGE SCALE GENOMIC DNA]</scope>
</reference>
<dbReference type="SUPFAM" id="SSF88723">
    <property type="entry name" value="PIN domain-like"/>
    <property type="match status" value="1"/>
</dbReference>
<proteinExistence type="predicted"/>
<dbReference type="InterPro" id="IPR029060">
    <property type="entry name" value="PIN-like_dom_sf"/>
</dbReference>
<dbReference type="Gene3D" id="3.40.50.1010">
    <property type="entry name" value="5'-nuclease"/>
    <property type="match status" value="1"/>
</dbReference>
<dbReference type="EMBL" id="PEVB01000094">
    <property type="protein sequence ID" value="PIV06904.1"/>
    <property type="molecule type" value="Genomic_DNA"/>
</dbReference>
<accession>A0A2M7BN49</accession>
<feature type="domain" description="PIN" evidence="1">
    <location>
        <begin position="10"/>
        <end position="133"/>
    </location>
</feature>